<gene>
    <name evidence="2" type="ORF">GCM10023333_12400</name>
</gene>
<dbReference type="RefSeq" id="WP_345334477.1">
    <property type="nucleotide sequence ID" value="NZ_BAABJZ010000016.1"/>
</dbReference>
<reference evidence="3" key="1">
    <citation type="journal article" date="2019" name="Int. J. Syst. Evol. Microbiol.">
        <title>The Global Catalogue of Microorganisms (GCM) 10K type strain sequencing project: providing services to taxonomists for standard genome sequencing and annotation.</title>
        <authorList>
            <consortium name="The Broad Institute Genomics Platform"/>
            <consortium name="The Broad Institute Genome Sequencing Center for Infectious Disease"/>
            <person name="Wu L."/>
            <person name="Ma J."/>
        </authorList>
    </citation>
    <scope>NUCLEOTIDE SEQUENCE [LARGE SCALE GENOMIC DNA]</scope>
    <source>
        <strain evidence="3">JCM 18401</strain>
    </source>
</reference>
<name>A0ABP9EL05_9GAMM</name>
<proteinExistence type="predicted"/>
<evidence type="ECO:0000313" key="2">
    <source>
        <dbReference type="EMBL" id="GAA4879812.1"/>
    </source>
</evidence>
<dbReference type="EMBL" id="BAABJZ010000016">
    <property type="protein sequence ID" value="GAA4879812.1"/>
    <property type="molecule type" value="Genomic_DNA"/>
</dbReference>
<feature type="compositionally biased region" description="Basic and acidic residues" evidence="1">
    <location>
        <begin position="42"/>
        <end position="51"/>
    </location>
</feature>
<feature type="region of interest" description="Disordered" evidence="1">
    <location>
        <begin position="1"/>
        <end position="51"/>
    </location>
</feature>
<organism evidence="2 3">
    <name type="scientific">Ferrimonas pelagia</name>
    <dbReference type="NCBI Taxonomy" id="1177826"/>
    <lineage>
        <taxon>Bacteria</taxon>
        <taxon>Pseudomonadati</taxon>
        <taxon>Pseudomonadota</taxon>
        <taxon>Gammaproteobacteria</taxon>
        <taxon>Alteromonadales</taxon>
        <taxon>Ferrimonadaceae</taxon>
        <taxon>Ferrimonas</taxon>
    </lineage>
</organism>
<dbReference type="Proteomes" id="UP001499988">
    <property type="component" value="Unassembled WGS sequence"/>
</dbReference>
<comment type="caution">
    <text evidence="2">The sequence shown here is derived from an EMBL/GenBank/DDBJ whole genome shotgun (WGS) entry which is preliminary data.</text>
</comment>
<evidence type="ECO:0000256" key="1">
    <source>
        <dbReference type="SAM" id="MobiDB-lite"/>
    </source>
</evidence>
<keyword evidence="3" id="KW-1185">Reference proteome</keyword>
<accession>A0ABP9EL05</accession>
<protein>
    <submittedName>
        <fullName evidence="2">Uncharacterized protein</fullName>
    </submittedName>
</protein>
<sequence length="51" mass="5427">MAANTKTPPVEQPAQAGTAVPARKSWAVRRGNAKPLPGVTEQNKDQVKESD</sequence>
<evidence type="ECO:0000313" key="3">
    <source>
        <dbReference type="Proteomes" id="UP001499988"/>
    </source>
</evidence>